<dbReference type="EMBL" id="JACIJB010000016">
    <property type="protein sequence ID" value="MBB5661795.1"/>
    <property type="molecule type" value="Genomic_DNA"/>
</dbReference>
<keyword evidence="2" id="KW-1185">Reference proteome</keyword>
<dbReference type="SUPFAM" id="SSF89807">
    <property type="entry name" value="Dodecin-like"/>
    <property type="match status" value="1"/>
</dbReference>
<protein>
    <recommendedName>
        <fullName evidence="3">Dodecin domain-containing protein</fullName>
    </recommendedName>
</protein>
<comment type="caution">
    <text evidence="1">The sequence shown here is derived from an EMBL/GenBank/DDBJ whole genome shotgun (WGS) entry which is preliminary data.</text>
</comment>
<dbReference type="Proteomes" id="UP000548978">
    <property type="component" value="Unassembled WGS sequence"/>
</dbReference>
<evidence type="ECO:0008006" key="3">
    <source>
        <dbReference type="Google" id="ProtNLM"/>
    </source>
</evidence>
<dbReference type="InterPro" id="IPR025543">
    <property type="entry name" value="Dodecin-like"/>
</dbReference>
<reference evidence="1 2" key="1">
    <citation type="submission" date="2020-08" db="EMBL/GenBank/DDBJ databases">
        <title>Genomic Encyclopedia of Type Strains, Phase IV (KMG-IV): sequencing the most valuable type-strain genomes for metagenomic binning, comparative biology and taxonomic classification.</title>
        <authorList>
            <person name="Goeker M."/>
        </authorList>
    </citation>
    <scope>NUCLEOTIDE SEQUENCE [LARGE SCALE GENOMIC DNA]</scope>
    <source>
        <strain evidence="1 2">DSM 24448</strain>
    </source>
</reference>
<evidence type="ECO:0000313" key="1">
    <source>
        <dbReference type="EMBL" id="MBB5661795.1"/>
    </source>
</evidence>
<dbReference type="PANTHER" id="PTHR39324">
    <property type="entry name" value="CALCIUM DODECIN"/>
    <property type="match status" value="1"/>
</dbReference>
<dbReference type="InterPro" id="IPR009923">
    <property type="entry name" value="Dodecin"/>
</dbReference>
<dbReference type="Pfam" id="PF07311">
    <property type="entry name" value="Dodecin"/>
    <property type="match status" value="1"/>
</dbReference>
<sequence length="74" mass="8159">MTVARVTEITSSSTVSFEDAIKKGIARADETLDQVRGAWVQEQKVVVDSGQITEYRVNLKITFVLKDGESSRVA</sequence>
<gene>
    <name evidence="1" type="ORF">FHS65_002565</name>
</gene>
<accession>A0A7W9E9H0</accession>
<dbReference type="Gene3D" id="3.30.1660.10">
    <property type="entry name" value="Flavin-binding protein dodecin"/>
    <property type="match status" value="1"/>
</dbReference>
<organism evidence="1 2">
    <name type="scientific">Brevundimonas halotolerans</name>
    <dbReference type="NCBI Taxonomy" id="69670"/>
    <lineage>
        <taxon>Bacteria</taxon>
        <taxon>Pseudomonadati</taxon>
        <taxon>Pseudomonadota</taxon>
        <taxon>Alphaproteobacteria</taxon>
        <taxon>Caulobacterales</taxon>
        <taxon>Caulobacteraceae</taxon>
        <taxon>Brevundimonas</taxon>
    </lineage>
</organism>
<dbReference type="InterPro" id="IPR036694">
    <property type="entry name" value="Dodecin-like_sf"/>
</dbReference>
<dbReference type="AlphaFoldDB" id="A0A7W9E9H0"/>
<evidence type="ECO:0000313" key="2">
    <source>
        <dbReference type="Proteomes" id="UP000548978"/>
    </source>
</evidence>
<proteinExistence type="predicted"/>
<dbReference type="PANTHER" id="PTHR39324:SF1">
    <property type="entry name" value="CALCIUM DODECIN"/>
    <property type="match status" value="1"/>
</dbReference>
<dbReference type="OrthoDB" id="9805449at2"/>
<name>A0A7W9E9H0_9CAUL</name>
<dbReference type="RefSeq" id="WP_123286288.1">
    <property type="nucleotide sequence ID" value="NZ_JACIJB010000016.1"/>
</dbReference>